<proteinExistence type="predicted"/>
<dbReference type="EMBL" id="JBHSPU010000002">
    <property type="protein sequence ID" value="MFC5912508.1"/>
    <property type="molecule type" value="Genomic_DNA"/>
</dbReference>
<dbReference type="RefSeq" id="WP_344517188.1">
    <property type="nucleotide sequence ID" value="NZ_BAAATU010000062.1"/>
</dbReference>
<dbReference type="Proteomes" id="UP001596200">
    <property type="component" value="Unassembled WGS sequence"/>
</dbReference>
<evidence type="ECO:0000313" key="1">
    <source>
        <dbReference type="EMBL" id="MFC5912508.1"/>
    </source>
</evidence>
<gene>
    <name evidence="1" type="ORF">ACFP1B_03510</name>
</gene>
<protein>
    <submittedName>
        <fullName evidence="1">Uncharacterized protein</fullName>
    </submittedName>
</protein>
<name>A0ABW1GEF9_9ACTN</name>
<accession>A0ABW1GEF9</accession>
<evidence type="ECO:0000313" key="2">
    <source>
        <dbReference type="Proteomes" id="UP001596200"/>
    </source>
</evidence>
<reference evidence="2" key="1">
    <citation type="journal article" date="2019" name="Int. J. Syst. Evol. Microbiol.">
        <title>The Global Catalogue of Microorganisms (GCM) 10K type strain sequencing project: providing services to taxonomists for standard genome sequencing and annotation.</title>
        <authorList>
            <consortium name="The Broad Institute Genomics Platform"/>
            <consortium name="The Broad Institute Genome Sequencing Center for Infectious Disease"/>
            <person name="Wu L."/>
            <person name="Ma J."/>
        </authorList>
    </citation>
    <scope>NUCLEOTIDE SEQUENCE [LARGE SCALE GENOMIC DNA]</scope>
    <source>
        <strain evidence="2">JCM 4147</strain>
    </source>
</reference>
<keyword evidence="2" id="KW-1185">Reference proteome</keyword>
<organism evidence="1 2">
    <name type="scientific">Streptomyces pulveraceus</name>
    <dbReference type="NCBI Taxonomy" id="68258"/>
    <lineage>
        <taxon>Bacteria</taxon>
        <taxon>Bacillati</taxon>
        <taxon>Actinomycetota</taxon>
        <taxon>Actinomycetes</taxon>
        <taxon>Kitasatosporales</taxon>
        <taxon>Streptomycetaceae</taxon>
        <taxon>Streptomyces</taxon>
    </lineage>
</organism>
<sequence>MDLARRITDFTHDTVARSDYLPPLRAQRRTAAEAVGLFLDGRRTEAGRRLDGIDFGISTFTDTVTGRRFAEISDRAAEGHRGWGRIYIDLSATTRWSVQVPHPVADSGSEQLGIGVLRARRGGVLVMAGAHRNADRKGRADVAHRRDTVFDAVCDELAARHLPGLQVHGFADSTEPGYDVIASLGSADKGLPTARRTATALRHEGFAVCRAWARRCALEGRGNVQGREAEDQGVPFLHMEFSRTVRDDASRVRRAAEAMAASLPS</sequence>
<comment type="caution">
    <text evidence="1">The sequence shown here is derived from an EMBL/GenBank/DDBJ whole genome shotgun (WGS) entry which is preliminary data.</text>
</comment>